<dbReference type="GO" id="GO:0015093">
    <property type="term" value="F:ferrous iron transmembrane transporter activity"/>
    <property type="evidence" value="ECO:0007669"/>
    <property type="project" value="TreeGrafter"/>
</dbReference>
<dbReference type="PANTHER" id="PTHR31632:SF2">
    <property type="entry name" value="PLASMA MEMBRANE IRON PERMEASE"/>
    <property type="match status" value="1"/>
</dbReference>
<sequence>MNQALFIVWRESVEALLVIGILQAWADQQQGARRLLRFVWAGVALGLLLCGLLALLILFAGEAMSGAANEWFQAGLALAASLLMVQMVAWMRRHGRTLKGELQRQAERQLTRQGGLGLLLLAMLAVSREGSETVVFLYGAGARLHGSQLGLFAVGGIAGLVLSGLTIALLHGSRQWISWRRFFALSESILLLLAASLLASATQRIGGQLLAMDLPEMAYTLVGDALWDSSAWLNDSHGLGSFLAGFAGYRASPSALTVLVLAGYWLSVGCWMLQRRTGALACPA</sequence>
<dbReference type="EMBL" id="OZ024668">
    <property type="protein sequence ID" value="CAK9889572.1"/>
    <property type="molecule type" value="Genomic_DNA"/>
</dbReference>
<dbReference type="Pfam" id="PF03239">
    <property type="entry name" value="FTR1"/>
    <property type="match status" value="1"/>
</dbReference>
<evidence type="ECO:0000256" key="4">
    <source>
        <dbReference type="ARBA" id="ARBA00022989"/>
    </source>
</evidence>
<keyword evidence="4 6" id="KW-1133">Transmembrane helix</keyword>
<comment type="subcellular location">
    <subcellularLocation>
        <location evidence="1">Membrane</location>
        <topology evidence="1">Multi-pass membrane protein</topology>
    </subcellularLocation>
</comment>
<feature type="transmembrane region" description="Helical" evidence="6">
    <location>
        <begin position="147"/>
        <end position="170"/>
    </location>
</feature>
<dbReference type="Proteomes" id="UP000326595">
    <property type="component" value="Chromosome"/>
</dbReference>
<keyword evidence="5 6" id="KW-0472">Membrane</keyword>
<name>A0A5E6PW58_PSEFL</name>
<comment type="similarity">
    <text evidence="2">Belongs to the oxidase-dependent Fe transporter (OFeT) (TC 9.A.10.1) family.</text>
</comment>
<dbReference type="InterPro" id="IPR004923">
    <property type="entry name" value="FTR1/Fip1/EfeU"/>
</dbReference>
<evidence type="ECO:0000313" key="7">
    <source>
        <dbReference type="EMBL" id="CAK9889572.1"/>
    </source>
</evidence>
<evidence type="ECO:0000313" key="9">
    <source>
        <dbReference type="Proteomes" id="UP000326595"/>
    </source>
</evidence>
<keyword evidence="3 6" id="KW-0812">Transmembrane</keyword>
<evidence type="ECO:0000256" key="3">
    <source>
        <dbReference type="ARBA" id="ARBA00022692"/>
    </source>
</evidence>
<evidence type="ECO:0000256" key="1">
    <source>
        <dbReference type="ARBA" id="ARBA00004141"/>
    </source>
</evidence>
<feature type="transmembrane region" description="Helical" evidence="6">
    <location>
        <begin position="71"/>
        <end position="90"/>
    </location>
</feature>
<dbReference type="AlphaFoldDB" id="A0A5E6PW58"/>
<reference evidence="7 9" key="2">
    <citation type="submission" date="2024-03" db="EMBL/GenBank/DDBJ databases">
        <authorList>
            <person name="Alaster D. Moffat"/>
            <person name="Govind Chandra"/>
            <person name="Andrew W. Truman"/>
        </authorList>
    </citation>
    <scope>NUCLEOTIDE SEQUENCE [LARGE SCALE GENOMIC DNA]</scope>
    <source>
        <strain evidence="7">PS652</strain>
    </source>
</reference>
<evidence type="ECO:0000256" key="2">
    <source>
        <dbReference type="ARBA" id="ARBA00008333"/>
    </source>
</evidence>
<organism evidence="8">
    <name type="scientific">Pseudomonas fluorescens</name>
    <dbReference type="NCBI Taxonomy" id="294"/>
    <lineage>
        <taxon>Bacteria</taxon>
        <taxon>Pseudomonadati</taxon>
        <taxon>Pseudomonadota</taxon>
        <taxon>Gammaproteobacteria</taxon>
        <taxon>Pseudomonadales</taxon>
        <taxon>Pseudomonadaceae</taxon>
        <taxon>Pseudomonas</taxon>
    </lineage>
</organism>
<evidence type="ECO:0000256" key="5">
    <source>
        <dbReference type="ARBA" id="ARBA00023136"/>
    </source>
</evidence>
<evidence type="ECO:0000313" key="8">
    <source>
        <dbReference type="EMBL" id="VVM45762.1"/>
    </source>
</evidence>
<dbReference type="PANTHER" id="PTHR31632">
    <property type="entry name" value="IRON TRANSPORTER FTH1"/>
    <property type="match status" value="1"/>
</dbReference>
<accession>A0A5E6PW58</accession>
<protein>
    <submittedName>
        <fullName evidence="8">Ferrous iron permease EfeU</fullName>
    </submittedName>
</protein>
<dbReference type="RefSeq" id="WP_038995531.1">
    <property type="nucleotide sequence ID" value="NZ_OZ024668.1"/>
</dbReference>
<proteinExistence type="inferred from homology"/>
<gene>
    <name evidence="8" type="primary">efeU</name>
    <name evidence="8" type="ORF">PS652_00513</name>
    <name evidence="7" type="ORF">PS652_02401</name>
</gene>
<dbReference type="GO" id="GO:0033573">
    <property type="term" value="C:high-affinity iron permease complex"/>
    <property type="evidence" value="ECO:0007669"/>
    <property type="project" value="InterPro"/>
</dbReference>
<feature type="transmembrane region" description="Helical" evidence="6">
    <location>
        <begin position="38"/>
        <end position="59"/>
    </location>
</feature>
<reference evidence="8" key="1">
    <citation type="submission" date="2019-09" db="EMBL/GenBank/DDBJ databases">
        <authorList>
            <person name="Chandra G."/>
            <person name="Truman W A."/>
        </authorList>
    </citation>
    <scope>NUCLEOTIDE SEQUENCE [LARGE SCALE GENOMIC DNA]</scope>
    <source>
        <strain evidence="8">PS652</strain>
    </source>
</reference>
<feature type="transmembrane region" description="Helical" evidence="6">
    <location>
        <begin position="182"/>
        <end position="202"/>
    </location>
</feature>
<feature type="transmembrane region" description="Helical" evidence="6">
    <location>
        <begin position="242"/>
        <end position="266"/>
    </location>
</feature>
<evidence type="ECO:0000256" key="6">
    <source>
        <dbReference type="SAM" id="Phobius"/>
    </source>
</evidence>
<feature type="transmembrane region" description="Helical" evidence="6">
    <location>
        <begin position="110"/>
        <end position="127"/>
    </location>
</feature>
<dbReference type="EMBL" id="CABVHG010000002">
    <property type="protein sequence ID" value="VVM45762.1"/>
    <property type="molecule type" value="Genomic_DNA"/>
</dbReference>